<keyword evidence="3" id="KW-1185">Reference proteome</keyword>
<organism evidence="2 3">
    <name type="scientific">Mesorhabditis spiculigera</name>
    <dbReference type="NCBI Taxonomy" id="96644"/>
    <lineage>
        <taxon>Eukaryota</taxon>
        <taxon>Metazoa</taxon>
        <taxon>Ecdysozoa</taxon>
        <taxon>Nematoda</taxon>
        <taxon>Chromadorea</taxon>
        <taxon>Rhabditida</taxon>
        <taxon>Rhabditina</taxon>
        <taxon>Rhabditomorpha</taxon>
        <taxon>Rhabditoidea</taxon>
        <taxon>Rhabditidae</taxon>
        <taxon>Mesorhabditinae</taxon>
        <taxon>Mesorhabditis</taxon>
    </lineage>
</organism>
<comment type="caution">
    <text evidence="2">The sequence shown here is derived from an EMBL/GenBank/DDBJ whole genome shotgun (WGS) entry which is preliminary data.</text>
</comment>
<reference evidence="2" key="1">
    <citation type="submission" date="2023-06" db="EMBL/GenBank/DDBJ databases">
        <authorList>
            <person name="Delattre M."/>
        </authorList>
    </citation>
    <scope>NUCLEOTIDE SEQUENCE</scope>
    <source>
        <strain evidence="2">AF72</strain>
    </source>
</reference>
<evidence type="ECO:0000256" key="1">
    <source>
        <dbReference type="SAM" id="Phobius"/>
    </source>
</evidence>
<keyword evidence="1" id="KW-0812">Transmembrane</keyword>
<evidence type="ECO:0000313" key="3">
    <source>
        <dbReference type="Proteomes" id="UP001177023"/>
    </source>
</evidence>
<accession>A0AA36G4H9</accession>
<dbReference type="AlphaFoldDB" id="A0AA36G4H9"/>
<name>A0AA36G4H9_9BILA</name>
<feature type="non-terminal residue" evidence="2">
    <location>
        <position position="1"/>
    </location>
</feature>
<feature type="transmembrane region" description="Helical" evidence="1">
    <location>
        <begin position="180"/>
        <end position="201"/>
    </location>
</feature>
<evidence type="ECO:0000313" key="2">
    <source>
        <dbReference type="EMBL" id="CAJ0575549.1"/>
    </source>
</evidence>
<gene>
    <name evidence="2" type="ORF">MSPICULIGERA_LOCUS13859</name>
</gene>
<proteinExistence type="predicted"/>
<sequence>MNHWTIYTKDRDEWRMNYNNQTLQIYKESDHPAKRMTYSVSDACFQRYIDYLMTSPVCTIDLDVKLWGPLSEFWPVDDNARPRINATPLFRSFRAVRSLSLSLPNHTTLRTFQANSRCGADVLLIQDGVGDMSDIVRCRRCRMHKDATIDIQCYFQIHVADKSLLGAVIFETIWGARTFALFWSMNKILSNLFRVLFVFFFRYQKRFPIKLLH</sequence>
<protein>
    <submittedName>
        <fullName evidence="2">Uncharacterized protein</fullName>
    </submittedName>
</protein>
<keyword evidence="1" id="KW-1133">Transmembrane helix</keyword>
<dbReference type="EMBL" id="CATQJA010002639">
    <property type="protein sequence ID" value="CAJ0575549.1"/>
    <property type="molecule type" value="Genomic_DNA"/>
</dbReference>
<dbReference type="Proteomes" id="UP001177023">
    <property type="component" value="Unassembled WGS sequence"/>
</dbReference>
<keyword evidence="1" id="KW-0472">Membrane</keyword>